<dbReference type="CDD" id="cd04458">
    <property type="entry name" value="CSP_CDS"/>
    <property type="match status" value="1"/>
</dbReference>
<dbReference type="InterPro" id="IPR012340">
    <property type="entry name" value="NA-bd_OB-fold"/>
</dbReference>
<dbReference type="Gene3D" id="2.40.50.140">
    <property type="entry name" value="Nucleic acid-binding proteins"/>
    <property type="match status" value="1"/>
</dbReference>
<gene>
    <name evidence="4" type="ORF">HCN56_11685</name>
</gene>
<accession>A0A7X6HZ32</accession>
<proteinExistence type="predicted"/>
<protein>
    <submittedName>
        <fullName evidence="4">Cold shock domain-containing protein</fullName>
    </submittedName>
</protein>
<dbReference type="EMBL" id="JAAVJD010000072">
    <property type="protein sequence ID" value="NJQ06226.1"/>
    <property type="molecule type" value="Genomic_DNA"/>
</dbReference>
<dbReference type="PRINTS" id="PR00050">
    <property type="entry name" value="COLDSHOCK"/>
</dbReference>
<organism evidence="4 5">
    <name type="scientific">Streptomyces lonarensis</name>
    <dbReference type="NCBI Taxonomy" id="700599"/>
    <lineage>
        <taxon>Bacteria</taxon>
        <taxon>Bacillati</taxon>
        <taxon>Actinomycetota</taxon>
        <taxon>Actinomycetes</taxon>
        <taxon>Kitasatosporales</taxon>
        <taxon>Streptomycetaceae</taxon>
        <taxon>Streptomyces</taxon>
    </lineage>
</organism>
<dbReference type="GO" id="GO:0003730">
    <property type="term" value="F:mRNA 3'-UTR binding"/>
    <property type="evidence" value="ECO:0007669"/>
    <property type="project" value="TreeGrafter"/>
</dbReference>
<feature type="region of interest" description="Disordered" evidence="2">
    <location>
        <begin position="69"/>
        <end position="93"/>
    </location>
</feature>
<dbReference type="GO" id="GO:0043488">
    <property type="term" value="P:regulation of mRNA stability"/>
    <property type="evidence" value="ECO:0007669"/>
    <property type="project" value="TreeGrafter"/>
</dbReference>
<feature type="domain" description="CSD" evidence="3">
    <location>
        <begin position="2"/>
        <end position="66"/>
    </location>
</feature>
<reference evidence="4 5" key="1">
    <citation type="submission" date="2020-03" db="EMBL/GenBank/DDBJ databases">
        <title>Draft genome of Streptomyces sp. ventii, isolated from the Axial Seamount in the Pacific Ocean, and resequencing of the two type strains Streptomyces lonarensis strain NCL 716 and Streptomyces bohaiensis strain 11A07.</title>
        <authorList>
            <person name="Loughran R.M."/>
            <person name="Pfannmuller K.M."/>
            <person name="Wasson B.J."/>
            <person name="Deadmond M.C."/>
            <person name="Paddock B.E."/>
            <person name="Koyack M.J."/>
            <person name="Gallegos D.A."/>
            <person name="Mitchell E.A."/>
            <person name="Ushijima B."/>
            <person name="Saw J.H."/>
            <person name="Mcphail K.L."/>
            <person name="Videau P."/>
        </authorList>
    </citation>
    <scope>NUCLEOTIDE SEQUENCE [LARGE SCALE GENOMIC DNA]</scope>
    <source>
        <strain evidence="4 5">NCL716</strain>
    </source>
</reference>
<dbReference type="AlphaFoldDB" id="A0A7X6HZ32"/>
<name>A0A7X6HZ32_9ACTN</name>
<keyword evidence="5" id="KW-1185">Reference proteome</keyword>
<evidence type="ECO:0000256" key="1">
    <source>
        <dbReference type="ARBA" id="ARBA00022553"/>
    </source>
</evidence>
<evidence type="ECO:0000313" key="5">
    <source>
        <dbReference type="Proteomes" id="UP000578686"/>
    </source>
</evidence>
<comment type="caution">
    <text evidence="4">The sequence shown here is derived from an EMBL/GenBank/DDBJ whole genome shotgun (WGS) entry which is preliminary data.</text>
</comment>
<dbReference type="SMART" id="SM00357">
    <property type="entry name" value="CSP"/>
    <property type="match status" value="1"/>
</dbReference>
<evidence type="ECO:0000313" key="4">
    <source>
        <dbReference type="EMBL" id="NJQ06226.1"/>
    </source>
</evidence>
<dbReference type="InterPro" id="IPR052069">
    <property type="entry name" value="Ca-reg_mRNA-binding_domain"/>
</dbReference>
<dbReference type="InterPro" id="IPR002059">
    <property type="entry name" value="CSP_DNA-bd"/>
</dbReference>
<keyword evidence="1" id="KW-0597">Phosphoprotein</keyword>
<dbReference type="PROSITE" id="PS51857">
    <property type="entry name" value="CSD_2"/>
    <property type="match status" value="1"/>
</dbReference>
<sequence>MRMIGKILRFDEVRGYGFIVPEEGHEDVFMHANDLMGEKYLYQAGREVEFEMEMGDKGPKASRIRLVESTAGEPPLPPRAAAPAARSAADNGGDPLVDGEVCDILTRTEFRTELTEALIAADGDLTAQQIRRIRDQVASLAASHGWVDN</sequence>
<evidence type="ECO:0000259" key="3">
    <source>
        <dbReference type="PROSITE" id="PS51857"/>
    </source>
</evidence>
<dbReference type="PANTHER" id="PTHR12962">
    <property type="entry name" value="CALCIUM-REGULATED HEAT STABLE PROTEIN CRHSP-24-RELATED"/>
    <property type="match status" value="1"/>
</dbReference>
<dbReference type="PANTHER" id="PTHR12962:SF1">
    <property type="entry name" value="COLD SHOCK DOMAIN-CONTAINING PROTEIN CG9705"/>
    <property type="match status" value="1"/>
</dbReference>
<dbReference type="GO" id="GO:0005737">
    <property type="term" value="C:cytoplasm"/>
    <property type="evidence" value="ECO:0007669"/>
    <property type="project" value="TreeGrafter"/>
</dbReference>
<dbReference type="Pfam" id="PF00313">
    <property type="entry name" value="CSD"/>
    <property type="match status" value="1"/>
</dbReference>
<evidence type="ECO:0000256" key="2">
    <source>
        <dbReference type="SAM" id="MobiDB-lite"/>
    </source>
</evidence>
<dbReference type="InterPro" id="IPR011129">
    <property type="entry name" value="CSD"/>
</dbReference>
<dbReference type="Proteomes" id="UP000578686">
    <property type="component" value="Unassembled WGS sequence"/>
</dbReference>
<dbReference type="SUPFAM" id="SSF50249">
    <property type="entry name" value="Nucleic acid-binding proteins"/>
    <property type="match status" value="1"/>
</dbReference>